<name>A0AAF0IXQ6_9BASI</name>
<evidence type="ECO:0000256" key="1">
    <source>
        <dbReference type="ARBA" id="ARBA00004123"/>
    </source>
</evidence>
<dbReference type="PRINTS" id="PR01217">
    <property type="entry name" value="PRICHEXTENSN"/>
</dbReference>
<dbReference type="SMART" id="SM00355">
    <property type="entry name" value="ZnF_C2H2"/>
    <property type="match status" value="2"/>
</dbReference>
<evidence type="ECO:0000256" key="5">
    <source>
        <dbReference type="ARBA" id="ARBA00023242"/>
    </source>
</evidence>
<dbReference type="PROSITE" id="PS00028">
    <property type="entry name" value="ZINC_FINGER_C2H2_1"/>
    <property type="match status" value="1"/>
</dbReference>
<keyword evidence="2" id="KW-0479">Metal-binding</keyword>
<feature type="compositionally biased region" description="Pro residues" evidence="7">
    <location>
        <begin position="165"/>
        <end position="204"/>
    </location>
</feature>
<protein>
    <recommendedName>
        <fullName evidence="8">C2H2-type domain-containing protein</fullName>
    </recommendedName>
</protein>
<evidence type="ECO:0000259" key="8">
    <source>
        <dbReference type="PROSITE" id="PS50157"/>
    </source>
</evidence>
<keyword evidence="5" id="KW-0539">Nucleus</keyword>
<comment type="subcellular location">
    <subcellularLocation>
        <location evidence="1">Nucleus</location>
    </subcellularLocation>
</comment>
<dbReference type="PANTHER" id="PTHR23215">
    <property type="entry name" value="ZINC FINGER PROTEIN 207"/>
    <property type="match status" value="1"/>
</dbReference>
<dbReference type="EMBL" id="CP119941">
    <property type="protein sequence ID" value="WFD04356.1"/>
    <property type="molecule type" value="Genomic_DNA"/>
</dbReference>
<evidence type="ECO:0000256" key="7">
    <source>
        <dbReference type="SAM" id="MobiDB-lite"/>
    </source>
</evidence>
<feature type="domain" description="C2H2-type" evidence="8">
    <location>
        <begin position="36"/>
        <end position="64"/>
    </location>
</feature>
<feature type="compositionally biased region" description="Pro residues" evidence="7">
    <location>
        <begin position="212"/>
        <end position="238"/>
    </location>
</feature>
<dbReference type="InterPro" id="IPR013087">
    <property type="entry name" value="Znf_C2H2_type"/>
</dbReference>
<accession>A0AAF0IXQ6</accession>
<evidence type="ECO:0000256" key="2">
    <source>
        <dbReference type="ARBA" id="ARBA00022723"/>
    </source>
</evidence>
<dbReference type="CDD" id="cd20908">
    <property type="entry name" value="SUF4-like"/>
    <property type="match status" value="1"/>
</dbReference>
<keyword evidence="4" id="KW-0862">Zinc</keyword>
<sequence>MAKKKKAPQLDAWCWYCDREFEDEKVLIQHQKARHFKCHLCPRRLNTAGGLAVHLGQVHKAEPGSLENTLPGRSSFDIEIYGMVGVPEPDLREWMARRGARQAQQGAAPQQPAPKRPKIDKTPLTAEQLRAQLEAHKALMSGLAPSTPYAPMYGASVPPPAAVAPPTVPPPTVPPPAPQPVPPPTAAAPAPAPPADAPPAPAPSTEPSAPLSEPPVPPPEPPAADTPAAPAAPAPAPAKPQKSRLAYTDTVLSPDEKRAQLPRYAYVEPDARSVQAGAA</sequence>
<reference evidence="9" key="1">
    <citation type="submission" date="2023-03" db="EMBL/GenBank/DDBJ databases">
        <title>Mating type loci evolution in Malassezia.</title>
        <authorList>
            <person name="Coelho M.A."/>
        </authorList>
    </citation>
    <scope>NUCLEOTIDE SEQUENCE</scope>
    <source>
        <strain evidence="9">CBS 7876</strain>
    </source>
</reference>
<dbReference type="Proteomes" id="UP001214603">
    <property type="component" value="Chromosome 8"/>
</dbReference>
<evidence type="ECO:0000313" key="9">
    <source>
        <dbReference type="EMBL" id="WFD04356.1"/>
    </source>
</evidence>
<feature type="region of interest" description="Disordered" evidence="7">
    <location>
        <begin position="165"/>
        <end position="262"/>
    </location>
</feature>
<evidence type="ECO:0000313" key="10">
    <source>
        <dbReference type="Proteomes" id="UP001214603"/>
    </source>
</evidence>
<dbReference type="Gene3D" id="3.30.160.60">
    <property type="entry name" value="Classic Zinc Finger"/>
    <property type="match status" value="1"/>
</dbReference>
<feature type="compositionally biased region" description="Low complexity" evidence="7">
    <location>
        <begin position="101"/>
        <end position="110"/>
    </location>
</feature>
<proteinExistence type="predicted"/>
<organism evidence="9 10">
    <name type="scientific">Malassezia obtusa</name>
    <dbReference type="NCBI Taxonomy" id="76774"/>
    <lineage>
        <taxon>Eukaryota</taxon>
        <taxon>Fungi</taxon>
        <taxon>Dikarya</taxon>
        <taxon>Basidiomycota</taxon>
        <taxon>Ustilaginomycotina</taxon>
        <taxon>Malasseziomycetes</taxon>
        <taxon>Malasseziales</taxon>
        <taxon>Malasseziaceae</taxon>
        <taxon>Malassezia</taxon>
    </lineage>
</organism>
<dbReference type="GO" id="GO:0008270">
    <property type="term" value="F:zinc ion binding"/>
    <property type="evidence" value="ECO:0007669"/>
    <property type="project" value="UniProtKB-KW"/>
</dbReference>
<dbReference type="InterPro" id="IPR036236">
    <property type="entry name" value="Znf_C2H2_sf"/>
</dbReference>
<evidence type="ECO:0000256" key="3">
    <source>
        <dbReference type="ARBA" id="ARBA00022771"/>
    </source>
</evidence>
<dbReference type="AlphaFoldDB" id="A0AAF0IXQ6"/>
<gene>
    <name evidence="9" type="ORF">MOBT1_003063</name>
</gene>
<dbReference type="SUPFAM" id="SSF57667">
    <property type="entry name" value="beta-beta-alpha zinc fingers"/>
    <property type="match status" value="1"/>
</dbReference>
<dbReference type="PANTHER" id="PTHR23215:SF0">
    <property type="entry name" value="BUB3-INTERACTING AND GLEBS MOTIF-CONTAINING PROTEIN ZNF207"/>
    <property type="match status" value="1"/>
</dbReference>
<keyword evidence="10" id="KW-1185">Reference proteome</keyword>
<evidence type="ECO:0000256" key="6">
    <source>
        <dbReference type="PROSITE-ProRule" id="PRU00042"/>
    </source>
</evidence>
<dbReference type="PROSITE" id="PS50157">
    <property type="entry name" value="ZINC_FINGER_C2H2_2"/>
    <property type="match status" value="1"/>
</dbReference>
<feature type="region of interest" description="Disordered" evidence="7">
    <location>
        <begin position="97"/>
        <end position="119"/>
    </location>
</feature>
<evidence type="ECO:0000256" key="4">
    <source>
        <dbReference type="ARBA" id="ARBA00022833"/>
    </source>
</evidence>
<dbReference type="GO" id="GO:0005634">
    <property type="term" value="C:nucleus"/>
    <property type="evidence" value="ECO:0007669"/>
    <property type="project" value="UniProtKB-SubCell"/>
</dbReference>
<keyword evidence="3 6" id="KW-0863">Zinc-finger</keyword>